<reference evidence="1" key="1">
    <citation type="submission" date="2024-07" db="EMBL/GenBank/DDBJ databases">
        <title>Metagenome and Metagenome-Assembled Genomes of Archaea from a hot spring from the geothermal field of Los Azufres, Mexico.</title>
        <authorList>
            <person name="Marin-Paredes R."/>
            <person name="Martinez-Romero E."/>
            <person name="Servin-Garciduenas L.E."/>
        </authorList>
    </citation>
    <scope>NUCLEOTIDE SEQUENCE</scope>
    <source>
        <strain evidence="1">AZ1-454</strain>
    </source>
</reference>
<accession>A0ACC6TLI2</accession>
<dbReference type="EMBL" id="JZWS03000001">
    <property type="protein sequence ID" value="MEW9490682.1"/>
    <property type="molecule type" value="Genomic_DNA"/>
</dbReference>
<evidence type="ECO:0000313" key="1">
    <source>
        <dbReference type="EMBL" id="MEW9490682.1"/>
    </source>
</evidence>
<evidence type="ECO:0000313" key="2">
    <source>
        <dbReference type="Proteomes" id="UP000053480"/>
    </source>
</evidence>
<organism evidence="1 2">
    <name type="scientific">Candidatus Aramenus sulfurataquae</name>
    <dbReference type="NCBI Taxonomy" id="1326980"/>
    <lineage>
        <taxon>Archaea</taxon>
        <taxon>Thermoproteota</taxon>
        <taxon>Thermoprotei</taxon>
        <taxon>Sulfolobales</taxon>
        <taxon>Sulfolobaceae</taxon>
        <taxon>Candidatus Aramenus</taxon>
    </lineage>
</organism>
<dbReference type="Proteomes" id="UP000053480">
    <property type="component" value="Unassembled WGS sequence"/>
</dbReference>
<proteinExistence type="predicted"/>
<gene>
    <name evidence="1" type="ORF">TQ35_0000455</name>
</gene>
<comment type="caution">
    <text evidence="1">The sequence shown here is derived from an EMBL/GenBank/DDBJ whole genome shotgun (WGS) entry which is preliminary data.</text>
</comment>
<name>A0ACC6TLI2_9CREN</name>
<protein>
    <submittedName>
        <fullName evidence="1">NFACT family protein</fullName>
    </submittedName>
</protein>
<sequence>MSLKFATKASMSYYDLVAWISENSQLVNCRIDNVYSTVIPNVFVFKLHCPQGIKELIIEPGRRIHFTKYEREKTLDTKARILREYVRDASIRSISIVNDERILRIDLSNGNSIYVELLPRGLLVVADQQNRVLFSTEYREFKDRTIRPGHQYSEPPKPTMDVKEIEKNLQKGNLSRVLGAPQDIISYLGIQVNSLSELEEAKRKLKEFEEQLKNGRVTPCYSENNVLPIRFENCVEAKSFNDALDEYFTKLEKVEAVKRKSEKVEEEKKRLESSINQLLSTIEEYKKEEEKLRTIGKLIMSNYQLVEDEIKRNAKRFTLKLDGYEVELDPKLSAMKNASKYFDEAKEYSQKAKRAEETLEELKKKLQSLSAEIEEKSRESAISFRKKEWYEKYRWSFTRHGYLVIAGKDQDQNESIVRKLLGERDIFLHADVQGAAATVIKDPEGIQEEDIRDAAVIAACYSKAWKVGLGSVDVFWVYGSQVSKSPPAGEYLPKGSFMIYGKKNFVNNVKLELAIGVCKGENEVRVEAGPVDAISEKCDAYAVIVPGGTDPSKVAEKIARDFSKKLELPTKVIANEIAKLMPGRSEIKKVEVKSVASTNNNNPISH</sequence>